<comment type="caution">
    <text evidence="6">The sequence shown here is derived from an EMBL/GenBank/DDBJ whole genome shotgun (WGS) entry which is preliminary data.</text>
</comment>
<dbReference type="AlphaFoldDB" id="A0A437JS79"/>
<dbReference type="SUPFAM" id="SSF50022">
    <property type="entry name" value="ISP domain"/>
    <property type="match status" value="1"/>
</dbReference>
<dbReference type="InterPro" id="IPR006311">
    <property type="entry name" value="TAT_signal"/>
</dbReference>
<keyword evidence="3" id="KW-0408">Iron</keyword>
<accession>A0A437JS79</accession>
<dbReference type="PROSITE" id="PS51318">
    <property type="entry name" value="TAT"/>
    <property type="match status" value="1"/>
</dbReference>
<dbReference type="Gene3D" id="2.102.10.10">
    <property type="entry name" value="Rieske [2Fe-2S] iron-sulphur domain"/>
    <property type="match status" value="1"/>
</dbReference>
<evidence type="ECO:0000256" key="4">
    <source>
        <dbReference type="ARBA" id="ARBA00023014"/>
    </source>
</evidence>
<reference evidence="6 7" key="1">
    <citation type="submission" date="2019-01" db="EMBL/GenBank/DDBJ databases">
        <authorList>
            <person name="Chen W.-M."/>
        </authorList>
    </citation>
    <scope>NUCLEOTIDE SEQUENCE [LARGE SCALE GENOMIC DNA]</scope>
    <source>
        <strain evidence="6 7">ICH-3</strain>
    </source>
</reference>
<dbReference type="GO" id="GO:0051537">
    <property type="term" value="F:2 iron, 2 sulfur cluster binding"/>
    <property type="evidence" value="ECO:0007669"/>
    <property type="project" value="UniProtKB-KW"/>
</dbReference>
<name>A0A437JS79_9BURK</name>
<feature type="domain" description="Rieske" evidence="5">
    <location>
        <begin position="89"/>
        <end position="192"/>
    </location>
</feature>
<dbReference type="PROSITE" id="PS51296">
    <property type="entry name" value="RIESKE"/>
    <property type="match status" value="1"/>
</dbReference>
<dbReference type="EMBL" id="SACT01000007">
    <property type="protein sequence ID" value="RVT49811.1"/>
    <property type="molecule type" value="Genomic_DNA"/>
</dbReference>
<keyword evidence="7" id="KW-1185">Reference proteome</keyword>
<dbReference type="GO" id="GO:0046872">
    <property type="term" value="F:metal ion binding"/>
    <property type="evidence" value="ECO:0007669"/>
    <property type="project" value="UniProtKB-KW"/>
</dbReference>
<dbReference type="InterPro" id="IPR017941">
    <property type="entry name" value="Rieske_2Fe-2S"/>
</dbReference>
<proteinExistence type="predicted"/>
<keyword evidence="1" id="KW-0001">2Fe-2S</keyword>
<dbReference type="InterPro" id="IPR036922">
    <property type="entry name" value="Rieske_2Fe-2S_sf"/>
</dbReference>
<dbReference type="OrthoDB" id="9767869at2"/>
<evidence type="ECO:0000256" key="2">
    <source>
        <dbReference type="ARBA" id="ARBA00022723"/>
    </source>
</evidence>
<evidence type="ECO:0000256" key="3">
    <source>
        <dbReference type="ARBA" id="ARBA00023004"/>
    </source>
</evidence>
<keyword evidence="2" id="KW-0479">Metal-binding</keyword>
<protein>
    <submittedName>
        <fullName evidence="6">(2Fe-2S)-binding protein</fullName>
    </submittedName>
</protein>
<gene>
    <name evidence="6" type="ORF">ENE75_19445</name>
</gene>
<evidence type="ECO:0000313" key="6">
    <source>
        <dbReference type="EMBL" id="RVT49811.1"/>
    </source>
</evidence>
<organism evidence="6 7">
    <name type="scientific">Rubrivivax albus</name>
    <dbReference type="NCBI Taxonomy" id="2499835"/>
    <lineage>
        <taxon>Bacteria</taxon>
        <taxon>Pseudomonadati</taxon>
        <taxon>Pseudomonadota</taxon>
        <taxon>Betaproteobacteria</taxon>
        <taxon>Burkholderiales</taxon>
        <taxon>Sphaerotilaceae</taxon>
        <taxon>Rubrivivax</taxon>
    </lineage>
</organism>
<dbReference type="RefSeq" id="WP_128199983.1">
    <property type="nucleotide sequence ID" value="NZ_SACT01000007.1"/>
</dbReference>
<evidence type="ECO:0000256" key="1">
    <source>
        <dbReference type="ARBA" id="ARBA00022714"/>
    </source>
</evidence>
<dbReference type="Proteomes" id="UP000288178">
    <property type="component" value="Unassembled WGS sequence"/>
</dbReference>
<evidence type="ECO:0000313" key="7">
    <source>
        <dbReference type="Proteomes" id="UP000288178"/>
    </source>
</evidence>
<evidence type="ECO:0000259" key="5">
    <source>
        <dbReference type="PROSITE" id="PS51296"/>
    </source>
</evidence>
<sequence length="247" mass="26334">MQPSHDADPADDLDDPDRRALMHGAACMAGAWAATGALPAVAGTARDFAPALLVDERGDPFRAAALKPGEAWLFNYPFAASPVFLLRLDRPVKPAELQTEDKTRYTTPAGVGPQSSIVAFSAICSHQLMYPTAAISFIGLRKGVGKEPAHVIHCCGDDSRYDPAAGARVLAGPAPQPLAAVPLAWDATADTLRAQGVVGGDRFDAFFEKYAFRLEMERGGQARSRAAATTVVRPASRYSRQWQNCPA</sequence>
<keyword evidence="4" id="KW-0411">Iron-sulfur</keyword>